<evidence type="ECO:0008006" key="3">
    <source>
        <dbReference type="Google" id="ProtNLM"/>
    </source>
</evidence>
<name>A0A6C2UBS1_PONDE</name>
<dbReference type="Gene3D" id="1.10.150.20">
    <property type="entry name" value="5' to 3' exonuclease, C-terminal subdomain"/>
    <property type="match status" value="2"/>
</dbReference>
<dbReference type="AlphaFoldDB" id="A0A6C2UBS1"/>
<keyword evidence="2" id="KW-1185">Reference proteome</keyword>
<proteinExistence type="predicted"/>
<organism evidence="1 2">
    <name type="scientific">Pontiella desulfatans</name>
    <dbReference type="NCBI Taxonomy" id="2750659"/>
    <lineage>
        <taxon>Bacteria</taxon>
        <taxon>Pseudomonadati</taxon>
        <taxon>Kiritimatiellota</taxon>
        <taxon>Kiritimatiellia</taxon>
        <taxon>Kiritimatiellales</taxon>
        <taxon>Pontiellaceae</taxon>
        <taxon>Pontiella</taxon>
    </lineage>
</organism>
<dbReference type="SUPFAM" id="SSF47789">
    <property type="entry name" value="C-terminal domain of RNA polymerase alpha subunit"/>
    <property type="match status" value="1"/>
</dbReference>
<protein>
    <recommendedName>
        <fullName evidence="3">DNA-directed RNA polymerase subunit alpha</fullName>
    </recommendedName>
</protein>
<evidence type="ECO:0000313" key="2">
    <source>
        <dbReference type="Proteomes" id="UP000366872"/>
    </source>
</evidence>
<dbReference type="RefSeq" id="WP_136082568.1">
    <property type="nucleotide sequence ID" value="NZ_CAAHFG010000004.1"/>
</dbReference>
<dbReference type="EMBL" id="CAAHFG010000004">
    <property type="protein sequence ID" value="VGO17067.1"/>
    <property type="molecule type" value="Genomic_DNA"/>
</dbReference>
<accession>A0A6C2UBS1</accession>
<reference evidence="1 2" key="1">
    <citation type="submission" date="2019-04" db="EMBL/GenBank/DDBJ databases">
        <authorList>
            <person name="Van Vliet M D."/>
        </authorList>
    </citation>
    <scope>NUCLEOTIDE SEQUENCE [LARGE SCALE GENOMIC DNA]</scope>
    <source>
        <strain evidence="1 2">F1</strain>
    </source>
</reference>
<gene>
    <name evidence="1" type="ORF">PDESU_05662</name>
</gene>
<sequence length="1037" mass="117069">MDNKTPISVLKLGVKAHRALHRLHIKSIGEFIDLDMKDVLRLDGVGKKTVVCLGVWQKKVASILGSGVVDEAVSDADWKFYQECLSEVSQNRLTSLGICSLEKFFALSKYTFLGRQDVGAIYWEEVDYLQEVLSGGFEYSYDIGCEPNEEERSEKHGLEHEWRLAYASFSVRTKNGLDRLSVTSPKPFLKLTKDVFLGQRGVGKKCWKEIEGVQKKLFPLLSSGEVSLWEPDPYLLSDYPLYSGLDLNVTSLPDEFYPDAPVTSFVTNVRAKKALANLGVKTLGELLLVRSNVFFGLKNCGKNTVRELRKNVEEFLEYRRNPETNISMGESISDLIKQMCLEVGMSVRDADISSCRICHGRTLESVAHDYGCTRERIRQVVAKSTDLVETCFKTRIALDYVGEAMADVVNSNRGIIEMHALGTLLAEKLNWNTPVDEGGVKELIRNFPSMKARFAFEGDVVFRPHQCRDCDEITQLFKRLVRDSEDKPFTLNAEALEELQEICRKRTFFGCEFADLPFSSGYVDELCERSGYRKDGDTVWSDEAHALARGGLMRKAEALLQMYGGACSITELWSSIEALSDTTILKLRQVLSNSNQCFRWGKDEFIHKDFIKVRDDILSIIGNEINQRLKENSITSVIGIFKEYQFTFSDAGVPNEYALASVVANLFSDTCYVDKFRYIHSERPSDGRSSITYYVQQWVLDQDGAVRSDEIKNQLVNGFGMREATVPSCFSRLDEVIPLGEDKFIHVDNLGLNKSDLQSCADLIELTLQSHKQIGVHRLFKKKEIVCFELGIESPNMLHALIQHFFSDQYECRRFPHISRQGRSAMSLNETIERYLIERNGVVSVDDCSDHFESVGYNAAQMKARLPQTANVFVYYPRCLIHSSVLGWSENKSREIFKVLEASYEQSLRAGGFVGDLQDVFDLMEDDLPELENGYGWTADLLASIAGKIDGVQILGNAKRAFTIKGSKGELAKLGDLVSSVVKNVFNGGCSRDQLSEWMREHGVVRKKLSLSMFQPKDGLIMSEYECYLESGEVVNG</sequence>
<dbReference type="Proteomes" id="UP000366872">
    <property type="component" value="Unassembled WGS sequence"/>
</dbReference>
<evidence type="ECO:0000313" key="1">
    <source>
        <dbReference type="EMBL" id="VGO17067.1"/>
    </source>
</evidence>